<name>A0AC58PXB8_CAMBA</name>
<evidence type="ECO:0000313" key="2">
    <source>
        <dbReference type="RefSeq" id="XP_074214672.1"/>
    </source>
</evidence>
<protein>
    <submittedName>
        <fullName evidence="2">ATP-binding cassette sub-family A member 13-like</fullName>
    </submittedName>
</protein>
<gene>
    <name evidence="2" type="primary">LOC141576077</name>
</gene>
<proteinExistence type="predicted"/>
<accession>A0AC58PXB8</accession>
<reference evidence="2" key="1">
    <citation type="submission" date="2025-08" db="UniProtKB">
        <authorList>
            <consortium name="RefSeq"/>
        </authorList>
    </citation>
    <scope>IDENTIFICATION</scope>
    <source>
        <tissue evidence="2">Blood</tissue>
    </source>
</reference>
<evidence type="ECO:0000313" key="1">
    <source>
        <dbReference type="Proteomes" id="UP001732780"/>
    </source>
</evidence>
<organism evidence="1 2">
    <name type="scientific">Camelus bactrianus</name>
    <name type="common">Bactrian camel</name>
    <dbReference type="NCBI Taxonomy" id="9837"/>
    <lineage>
        <taxon>Eukaryota</taxon>
        <taxon>Metazoa</taxon>
        <taxon>Chordata</taxon>
        <taxon>Craniata</taxon>
        <taxon>Vertebrata</taxon>
        <taxon>Euteleostomi</taxon>
        <taxon>Mammalia</taxon>
        <taxon>Eutheria</taxon>
        <taxon>Laurasiatheria</taxon>
        <taxon>Artiodactyla</taxon>
        <taxon>Tylopoda</taxon>
        <taxon>Camelidae</taxon>
        <taxon>Camelus</taxon>
    </lineage>
</organism>
<dbReference type="Proteomes" id="UP001732780">
    <property type="component" value="Chromosome 36"/>
</dbReference>
<keyword evidence="1" id="KW-1185">Reference proteome</keyword>
<dbReference type="RefSeq" id="XP_074214672.1">
    <property type="nucleotide sequence ID" value="XM_074358571.1"/>
</dbReference>
<sequence>MEEGEYVKVKDVIQNVTRLTEGLRTSLHISDATIEGILEANVSHSKVLPSALAVALSGRCDRDVLRLLLEFPEGAESRAVAELCGLPGDKVYSLIVLMAQNLNLRNFVYKVRGRRRA</sequence>